<feature type="region of interest" description="Disordered" evidence="1">
    <location>
        <begin position="45"/>
        <end position="66"/>
    </location>
</feature>
<dbReference type="AlphaFoldDB" id="A0A6B0U7X0"/>
<evidence type="ECO:0000256" key="1">
    <source>
        <dbReference type="SAM" id="MobiDB-lite"/>
    </source>
</evidence>
<reference evidence="2" key="1">
    <citation type="submission" date="2019-12" db="EMBL/GenBank/DDBJ databases">
        <title>An insight into the sialome of adult female Ixodes ricinus ticks feeding for 6 days.</title>
        <authorList>
            <person name="Perner J."/>
            <person name="Ribeiro J.M.C."/>
        </authorList>
    </citation>
    <scope>NUCLEOTIDE SEQUENCE</scope>
    <source>
        <strain evidence="2">Semi-engorged</strain>
        <tissue evidence="2">Salivary glands</tissue>
    </source>
</reference>
<name>A0A6B0U7X0_IXORI</name>
<organism evidence="2">
    <name type="scientific">Ixodes ricinus</name>
    <name type="common">Common tick</name>
    <name type="synonym">Acarus ricinus</name>
    <dbReference type="NCBI Taxonomy" id="34613"/>
    <lineage>
        <taxon>Eukaryota</taxon>
        <taxon>Metazoa</taxon>
        <taxon>Ecdysozoa</taxon>
        <taxon>Arthropoda</taxon>
        <taxon>Chelicerata</taxon>
        <taxon>Arachnida</taxon>
        <taxon>Acari</taxon>
        <taxon>Parasitiformes</taxon>
        <taxon>Ixodida</taxon>
        <taxon>Ixodoidea</taxon>
        <taxon>Ixodidae</taxon>
        <taxon>Ixodinae</taxon>
        <taxon>Ixodes</taxon>
    </lineage>
</organism>
<evidence type="ECO:0000313" key="2">
    <source>
        <dbReference type="EMBL" id="MXU82133.1"/>
    </source>
</evidence>
<protein>
    <submittedName>
        <fullName evidence="2">Putative secreted protein</fullName>
    </submittedName>
</protein>
<feature type="compositionally biased region" description="Basic and acidic residues" evidence="1">
    <location>
        <begin position="52"/>
        <end position="66"/>
    </location>
</feature>
<sequence length="66" mass="7215">MATASRRTSIILPWFLSTTLNILESSSGIWEGAIVAWFASEHLSKTSGTDRSGGDYVDRIEATDTH</sequence>
<dbReference type="EMBL" id="GIFC01000050">
    <property type="protein sequence ID" value="MXU82133.1"/>
    <property type="molecule type" value="Transcribed_RNA"/>
</dbReference>
<accession>A0A6B0U7X0</accession>
<proteinExistence type="predicted"/>